<sequence length="425" mass="47733">MILLASFEHPISPLPLAFWRCHPANNCKAYPQIPHALAQTQAHISRPSSANVSVEQFEELSTRMLFMQNRARATDAARVYKYKPEPEYMTFMTSMQVRMGGFDARGAVDDGGGGRMDWRVGEPRSTPIAPGVLKGWSWWRRQPWMGTTGWINVSSGGEIELIGAHLSQTQRALESLACIVAIADEGRGGGLQYMVHERALQTKRHQHEEHQEGKAEWWLWLFSFRGLIDPSQSASDESMADRERALNKGRAEGLGRVYFASPGFGRFHQQQAGRASTWCNYLCLFDPSTQVQTKFRGRSGFDSPCLLSGPEFYQRNPSAIHKGMSITMAGEGNQVFTHPPSLSLVEGWIARSASWIAKFYSPIDLHSHSRDRTWCMEHTLVLSRGSGMQEEIRGSTSHVRIHVRVTFSIQPASKANPPNFTELRA</sequence>
<accession>A0AAD6RZQ0</accession>
<dbReference type="Proteomes" id="UP001218188">
    <property type="component" value="Unassembled WGS sequence"/>
</dbReference>
<organism evidence="1 2">
    <name type="scientific">Mycena alexandri</name>
    <dbReference type="NCBI Taxonomy" id="1745969"/>
    <lineage>
        <taxon>Eukaryota</taxon>
        <taxon>Fungi</taxon>
        <taxon>Dikarya</taxon>
        <taxon>Basidiomycota</taxon>
        <taxon>Agaricomycotina</taxon>
        <taxon>Agaricomycetes</taxon>
        <taxon>Agaricomycetidae</taxon>
        <taxon>Agaricales</taxon>
        <taxon>Marasmiineae</taxon>
        <taxon>Mycenaceae</taxon>
        <taxon>Mycena</taxon>
    </lineage>
</organism>
<evidence type="ECO:0000313" key="1">
    <source>
        <dbReference type="EMBL" id="KAJ7017290.1"/>
    </source>
</evidence>
<keyword evidence="2" id="KW-1185">Reference proteome</keyword>
<name>A0AAD6RZQ0_9AGAR</name>
<dbReference type="EMBL" id="JARJCM010000419">
    <property type="protein sequence ID" value="KAJ7017290.1"/>
    <property type="molecule type" value="Genomic_DNA"/>
</dbReference>
<evidence type="ECO:0000313" key="2">
    <source>
        <dbReference type="Proteomes" id="UP001218188"/>
    </source>
</evidence>
<gene>
    <name evidence="1" type="ORF">C8F04DRAFT_1244263</name>
</gene>
<reference evidence="1" key="1">
    <citation type="submission" date="2023-03" db="EMBL/GenBank/DDBJ databases">
        <title>Massive genome expansion in bonnet fungi (Mycena s.s.) driven by repeated elements and novel gene families across ecological guilds.</title>
        <authorList>
            <consortium name="Lawrence Berkeley National Laboratory"/>
            <person name="Harder C.B."/>
            <person name="Miyauchi S."/>
            <person name="Viragh M."/>
            <person name="Kuo A."/>
            <person name="Thoen E."/>
            <person name="Andreopoulos B."/>
            <person name="Lu D."/>
            <person name="Skrede I."/>
            <person name="Drula E."/>
            <person name="Henrissat B."/>
            <person name="Morin E."/>
            <person name="Kohler A."/>
            <person name="Barry K."/>
            <person name="LaButti K."/>
            <person name="Morin E."/>
            <person name="Salamov A."/>
            <person name="Lipzen A."/>
            <person name="Mereny Z."/>
            <person name="Hegedus B."/>
            <person name="Baldrian P."/>
            <person name="Stursova M."/>
            <person name="Weitz H."/>
            <person name="Taylor A."/>
            <person name="Grigoriev I.V."/>
            <person name="Nagy L.G."/>
            <person name="Martin F."/>
            <person name="Kauserud H."/>
        </authorList>
    </citation>
    <scope>NUCLEOTIDE SEQUENCE</scope>
    <source>
        <strain evidence="1">CBHHK200</strain>
    </source>
</reference>
<comment type="caution">
    <text evidence="1">The sequence shown here is derived from an EMBL/GenBank/DDBJ whole genome shotgun (WGS) entry which is preliminary data.</text>
</comment>
<proteinExistence type="predicted"/>
<dbReference type="AlphaFoldDB" id="A0AAD6RZQ0"/>
<protein>
    <submittedName>
        <fullName evidence="1">Uncharacterized protein</fullName>
    </submittedName>
</protein>